<name>A0ACB5RD29_9CLOT</name>
<proteinExistence type="predicted"/>
<accession>A0ACB5RD29</accession>
<comment type="caution">
    <text evidence="1">The sequence shown here is derived from an EMBL/GenBank/DDBJ whole genome shotgun (WGS) entry which is preliminary data.</text>
</comment>
<keyword evidence="2" id="KW-1185">Reference proteome</keyword>
<dbReference type="Proteomes" id="UP001058074">
    <property type="component" value="Unassembled WGS sequence"/>
</dbReference>
<evidence type="ECO:0000313" key="2">
    <source>
        <dbReference type="Proteomes" id="UP001058074"/>
    </source>
</evidence>
<gene>
    <name evidence="1" type="ORF">rsdtw13_19650</name>
</gene>
<reference evidence="1" key="1">
    <citation type="journal article" date="2025" name="Int. J. Syst. Evol. Microbiol.">
        <title>Inconstantimicrobium mannanitabidum sp. nov., a novel member of the family Clostridiaceae isolated from anoxic soil under the treatment of reductive soil disinfestation.</title>
        <authorList>
            <person name="Ueki A."/>
            <person name="Tonouchi A."/>
            <person name="Honma S."/>
            <person name="Kaku N."/>
            <person name="Ueki K."/>
        </authorList>
    </citation>
    <scope>NUCLEOTIDE SEQUENCE</scope>
    <source>
        <strain evidence="1">TW13</strain>
    </source>
</reference>
<organism evidence="1 2">
    <name type="scientific">Inconstantimicrobium mannanitabidum</name>
    <dbReference type="NCBI Taxonomy" id="1604901"/>
    <lineage>
        <taxon>Bacteria</taxon>
        <taxon>Bacillati</taxon>
        <taxon>Bacillota</taxon>
        <taxon>Clostridia</taxon>
        <taxon>Eubacteriales</taxon>
        <taxon>Clostridiaceae</taxon>
        <taxon>Inconstantimicrobium</taxon>
    </lineage>
</organism>
<protein>
    <submittedName>
        <fullName evidence="1">Uncharacterized protein</fullName>
    </submittedName>
</protein>
<evidence type="ECO:0000313" key="1">
    <source>
        <dbReference type="EMBL" id="GKX66707.1"/>
    </source>
</evidence>
<sequence>MFRLLMIAVKDIYRQAFKTIVFSVIIATCISALIIALSLNKSISDAIESNIINSITSRQVLVGANNTGDKSFEEYLKYLRSVKHVEDAYRYVNPIMAEVSQDSVLSKGSYVLSSGNEKYFPKVIDGNDIDKNEKNVAIIPQRLYIQNTNGKLNEVVEGKSFIGKNINLAYKNEGKATRYTYRCRVVGTYKNELSENSNKIYIPLNDMYGICNDSGQYESRSNFLFTVIVDKKDYVNDVIKELSSKNNFKAELSKPKEGSEVGSYKVVSKVSGYMVSSIFIFLLIMLYICVTNIAINSKQNLCIYKALGYNNRHIFKIVFLEAVIISIIGYIEAILISILANSFLINPVINSRATIQLSVSISIISVIMPLAILIPIDFIVSLFAYVKFKNIYPAILMRED</sequence>
<dbReference type="EMBL" id="BROD01000001">
    <property type="protein sequence ID" value="GKX66707.1"/>
    <property type="molecule type" value="Genomic_DNA"/>
</dbReference>